<accession>A0ABT3QSI1</accession>
<dbReference type="Gene3D" id="1.10.1530.10">
    <property type="match status" value="1"/>
</dbReference>
<dbReference type="SUPFAM" id="SSF89733">
    <property type="entry name" value="L-sulfolactate dehydrogenase-like"/>
    <property type="match status" value="1"/>
</dbReference>
<keyword evidence="2" id="KW-0560">Oxidoreductase</keyword>
<evidence type="ECO:0000313" key="4">
    <source>
        <dbReference type="Proteomes" id="UP001301216"/>
    </source>
</evidence>
<protein>
    <submittedName>
        <fullName evidence="3">Ldh family oxidoreductase</fullName>
    </submittedName>
</protein>
<comment type="caution">
    <text evidence="3">The sequence shown here is derived from an EMBL/GenBank/DDBJ whole genome shotgun (WGS) entry which is preliminary data.</text>
</comment>
<comment type="similarity">
    <text evidence="1">Belongs to the LDH2/MDH2 oxidoreductase family.</text>
</comment>
<dbReference type="Proteomes" id="UP001301216">
    <property type="component" value="Unassembled WGS sequence"/>
</dbReference>
<dbReference type="InterPro" id="IPR043143">
    <property type="entry name" value="Mal/L-sulf/L-lact_DH-like_NADP"/>
</dbReference>
<dbReference type="PANTHER" id="PTHR11091">
    <property type="entry name" value="OXIDOREDUCTASE-RELATED"/>
    <property type="match status" value="1"/>
</dbReference>
<dbReference type="Pfam" id="PF02615">
    <property type="entry name" value="Ldh_2"/>
    <property type="match status" value="1"/>
</dbReference>
<dbReference type="InterPro" id="IPR043144">
    <property type="entry name" value="Mal/L-sulf/L-lact_DH-like_ah"/>
</dbReference>
<evidence type="ECO:0000256" key="1">
    <source>
        <dbReference type="ARBA" id="ARBA00006056"/>
    </source>
</evidence>
<dbReference type="EMBL" id="JAPHAV010000012">
    <property type="protein sequence ID" value="MCX2698575.1"/>
    <property type="molecule type" value="Genomic_DNA"/>
</dbReference>
<organism evidence="3 4">
    <name type="scientific">Ochrobactrum chromiisoli</name>
    <dbReference type="NCBI Taxonomy" id="2993941"/>
    <lineage>
        <taxon>Bacteria</taxon>
        <taxon>Pseudomonadati</taxon>
        <taxon>Pseudomonadota</taxon>
        <taxon>Alphaproteobacteria</taxon>
        <taxon>Hyphomicrobiales</taxon>
        <taxon>Brucellaceae</taxon>
        <taxon>Brucella/Ochrobactrum group</taxon>
        <taxon>Ochrobactrum</taxon>
    </lineage>
</organism>
<sequence>MTVRKSFCEVVTAVENALLANGYSAKSARILADNCVKAHRDGYISTGLFRIGDYVSTIKSGYVNGDPTPVIEDVAPGFLRVNADNGFAQIALDTAKQTLMRKATQNGIAILAIRNSHHLSSLYLDIEELAEAGYIAVALANSIPVVSPPGGKKGIYGTNPLAFACPRANGAPVIFDQSASVMSHGDVQLAAIEGRKLDWGSGICKDGNLTDDPNKILNGGAIATFGGHKGASIALMVEILCAGLVGADFSFEVNWNDTPGAKTARTGETIIVIDPSKGDAGRASFSNRIEALISALLDAGQSHIPGDRRVRSRQVSSEFLEIDEEAWALISKMQMLQGTA</sequence>
<evidence type="ECO:0000256" key="2">
    <source>
        <dbReference type="ARBA" id="ARBA00023002"/>
    </source>
</evidence>
<keyword evidence="4" id="KW-1185">Reference proteome</keyword>
<dbReference type="InterPro" id="IPR036111">
    <property type="entry name" value="Mal/L-sulfo/L-lacto_DH-like_sf"/>
</dbReference>
<reference evidence="3 4" key="1">
    <citation type="submission" date="2022-11" db="EMBL/GenBank/DDBJ databases">
        <title>Brucella sp. YY2X, whole genome shotgun sequencing project.</title>
        <authorList>
            <person name="Yang Y."/>
        </authorList>
    </citation>
    <scope>NUCLEOTIDE SEQUENCE [LARGE SCALE GENOMIC DNA]</scope>
    <source>
        <strain evidence="3 4">YY2X</strain>
    </source>
</reference>
<evidence type="ECO:0000313" key="3">
    <source>
        <dbReference type="EMBL" id="MCX2698575.1"/>
    </source>
</evidence>
<gene>
    <name evidence="3" type="ORF">OPR82_17745</name>
</gene>
<name>A0ABT3QSI1_9HYPH</name>
<dbReference type="Gene3D" id="3.30.1370.60">
    <property type="entry name" value="Hypothetical oxidoreductase yiak, domain 2"/>
    <property type="match status" value="1"/>
</dbReference>
<proteinExistence type="inferred from homology"/>
<dbReference type="RefSeq" id="WP_113533324.1">
    <property type="nucleotide sequence ID" value="NZ_JAPHAV010000012.1"/>
</dbReference>
<dbReference type="InterPro" id="IPR003767">
    <property type="entry name" value="Malate/L-lactate_DH-like"/>
</dbReference>
<dbReference type="PANTHER" id="PTHR11091:SF0">
    <property type="entry name" value="MALATE DEHYDROGENASE"/>
    <property type="match status" value="1"/>
</dbReference>